<sequence>MRSWSNWAGTSAAEPSGRLRPLDVDAAAEALRAAVRDGRTVRPLGSGHSFTGIGAPEGALALDLSAWSGIVRADRDSGLVTARAGTPLHRLNAELDALGLALPNLGDIDRQTVAGALATGTHGTGARLGGLAAQVAELELLLADGTTRRCSPTAHPELFAAARVGLGALGVVTEVTLRCVPAFALAADERPVPLDAVLEGFDELVDGNDHAEFYWFPHSPLALVKRNNRLPADAEPAPLPPWRHHVEYELLENRLFGAVCRIGRALPGLVRPLNRLCGATWSARSYSDRSHRVFTTPRSVRFVESEYAVPRESLVDVLRELRAAVRGLEHPVMFPVEVRVADADDAWLSTAHRRRSAYVAVHQFAGMPYRHWFSVLADIADAAGGRPHWGKLHRLDAAALRERYPRFDDFGRVRAEVDPGGTFRNPYLDRVLGPRPCG</sequence>
<name>A0ABV4CJ39_9PSEU</name>
<evidence type="ECO:0000259" key="2">
    <source>
        <dbReference type="PROSITE" id="PS51387"/>
    </source>
</evidence>
<dbReference type="Gene3D" id="3.30.465.10">
    <property type="match status" value="1"/>
</dbReference>
<proteinExistence type="predicted"/>
<comment type="caution">
    <text evidence="3">The sequence shown here is derived from an EMBL/GenBank/DDBJ whole genome shotgun (WGS) entry which is preliminary data.</text>
</comment>
<dbReference type="InterPro" id="IPR016167">
    <property type="entry name" value="FAD-bd_PCMH_sub1"/>
</dbReference>
<dbReference type="Gene3D" id="1.10.45.10">
    <property type="entry name" value="Vanillyl-alcohol Oxidase, Chain A, domain 4"/>
    <property type="match status" value="1"/>
</dbReference>
<dbReference type="Gene3D" id="3.30.43.10">
    <property type="entry name" value="Uridine Diphospho-n-acetylenolpyruvylglucosamine Reductase, domain 2"/>
    <property type="match status" value="1"/>
</dbReference>
<dbReference type="PROSITE" id="PS51387">
    <property type="entry name" value="FAD_PCMH"/>
    <property type="match status" value="1"/>
</dbReference>
<dbReference type="Gene3D" id="3.30.70.2520">
    <property type="match status" value="1"/>
</dbReference>
<keyword evidence="1" id="KW-0560">Oxidoreductase</keyword>
<protein>
    <submittedName>
        <fullName evidence="3">D-arabinono-1,4-lactone oxidase</fullName>
    </submittedName>
</protein>
<accession>A0ABV4CJ39</accession>
<organism evidence="3 4">
    <name type="scientific">Saccharopolyspora cebuensis</name>
    <dbReference type="NCBI Taxonomy" id="418759"/>
    <lineage>
        <taxon>Bacteria</taxon>
        <taxon>Bacillati</taxon>
        <taxon>Actinomycetota</taxon>
        <taxon>Actinomycetes</taxon>
        <taxon>Pseudonocardiales</taxon>
        <taxon>Pseudonocardiaceae</taxon>
        <taxon>Saccharopolyspora</taxon>
    </lineage>
</organism>
<dbReference type="NCBIfam" id="TIGR01679">
    <property type="entry name" value="bact_FAD_ox"/>
    <property type="match status" value="1"/>
</dbReference>
<dbReference type="PIRSF" id="PIRSF000136">
    <property type="entry name" value="LGO_GLO"/>
    <property type="match status" value="1"/>
</dbReference>
<dbReference type="SUPFAM" id="SSF56176">
    <property type="entry name" value="FAD-binding/transporter-associated domain-like"/>
    <property type="match status" value="1"/>
</dbReference>
<evidence type="ECO:0000256" key="1">
    <source>
        <dbReference type="ARBA" id="ARBA00023002"/>
    </source>
</evidence>
<reference evidence="3 4" key="1">
    <citation type="submission" date="2024-08" db="EMBL/GenBank/DDBJ databases">
        <title>Genome mining of Saccharopolyspora cebuensis PGLac3 from Nigerian medicinal plant.</title>
        <authorList>
            <person name="Ezeobiora C.E."/>
            <person name="Igbokwe N.H."/>
            <person name="Amin D.H."/>
            <person name="Mendie U.E."/>
        </authorList>
    </citation>
    <scope>NUCLEOTIDE SEQUENCE [LARGE SCALE GENOMIC DNA]</scope>
    <source>
        <strain evidence="3 4">PGLac3</strain>
    </source>
</reference>
<dbReference type="PANTHER" id="PTHR43762">
    <property type="entry name" value="L-GULONOLACTONE OXIDASE"/>
    <property type="match status" value="1"/>
</dbReference>
<dbReference type="InterPro" id="IPR007173">
    <property type="entry name" value="ALO_C"/>
</dbReference>
<gene>
    <name evidence="3" type="ORF">AB8O55_17025</name>
</gene>
<evidence type="ECO:0000313" key="3">
    <source>
        <dbReference type="EMBL" id="MEY8041115.1"/>
    </source>
</evidence>
<dbReference type="InterPro" id="IPR006094">
    <property type="entry name" value="Oxid_FAD_bind_N"/>
</dbReference>
<dbReference type="InterPro" id="IPR016169">
    <property type="entry name" value="FAD-bd_PCMH_sub2"/>
</dbReference>
<dbReference type="Pfam" id="PF04030">
    <property type="entry name" value="ALO"/>
    <property type="match status" value="1"/>
</dbReference>
<dbReference type="InterPro" id="IPR016166">
    <property type="entry name" value="FAD-bd_PCMH"/>
</dbReference>
<dbReference type="PANTHER" id="PTHR43762:SF1">
    <property type="entry name" value="D-ARABINONO-1,4-LACTONE OXIDASE"/>
    <property type="match status" value="1"/>
</dbReference>
<feature type="domain" description="FAD-binding PCMH-type" evidence="2">
    <location>
        <begin position="11"/>
        <end position="182"/>
    </location>
</feature>
<dbReference type="Pfam" id="PF01565">
    <property type="entry name" value="FAD_binding_4"/>
    <property type="match status" value="1"/>
</dbReference>
<dbReference type="Proteomes" id="UP001564626">
    <property type="component" value="Unassembled WGS sequence"/>
</dbReference>
<dbReference type="RefSeq" id="WP_345360041.1">
    <property type="nucleotide sequence ID" value="NZ_BAABII010000004.1"/>
</dbReference>
<dbReference type="InterPro" id="IPR016171">
    <property type="entry name" value="Vanillyl_alc_oxidase_C-sub2"/>
</dbReference>
<evidence type="ECO:0000313" key="4">
    <source>
        <dbReference type="Proteomes" id="UP001564626"/>
    </source>
</evidence>
<dbReference type="InterPro" id="IPR010031">
    <property type="entry name" value="FAD_lactone_oxidase-like"/>
</dbReference>
<dbReference type="EMBL" id="JBGEHV010000031">
    <property type="protein sequence ID" value="MEY8041115.1"/>
    <property type="molecule type" value="Genomic_DNA"/>
</dbReference>
<keyword evidence="4" id="KW-1185">Reference proteome</keyword>
<dbReference type="InterPro" id="IPR036318">
    <property type="entry name" value="FAD-bd_PCMH-like_sf"/>
</dbReference>